<accession>A0A6J5KWQ9</accession>
<evidence type="ECO:0000313" key="1">
    <source>
        <dbReference type="EMBL" id="CAB4125333.1"/>
    </source>
</evidence>
<dbReference type="EMBL" id="LR796186">
    <property type="protein sequence ID" value="CAB4125333.1"/>
    <property type="molecule type" value="Genomic_DNA"/>
</dbReference>
<reference evidence="1" key="1">
    <citation type="submission" date="2020-04" db="EMBL/GenBank/DDBJ databases">
        <authorList>
            <person name="Chiriac C."/>
            <person name="Salcher M."/>
            <person name="Ghai R."/>
            <person name="Kavagutti S V."/>
        </authorList>
    </citation>
    <scope>NUCLEOTIDE SEQUENCE</scope>
</reference>
<sequence>MKTFNDYIEQAIWLIEHGHSDLPIRTLAEILWEIAKAKVDKQ</sequence>
<organism evidence="1">
    <name type="scientific">uncultured Caudovirales phage</name>
    <dbReference type="NCBI Taxonomy" id="2100421"/>
    <lineage>
        <taxon>Viruses</taxon>
        <taxon>Duplodnaviria</taxon>
        <taxon>Heunggongvirae</taxon>
        <taxon>Uroviricota</taxon>
        <taxon>Caudoviricetes</taxon>
        <taxon>Peduoviridae</taxon>
        <taxon>Maltschvirus</taxon>
        <taxon>Maltschvirus maltsch</taxon>
    </lineage>
</organism>
<proteinExistence type="predicted"/>
<gene>
    <name evidence="1" type="ORF">UFOVP58_113</name>
</gene>
<name>A0A6J5KWQ9_9CAUD</name>
<protein>
    <submittedName>
        <fullName evidence="1">Uncharacterized protein</fullName>
    </submittedName>
</protein>